<reference evidence="1 2" key="1">
    <citation type="submission" date="2024-05" db="EMBL/GenBank/DDBJ databases">
        <title>Genome sequencing and assembly of Indian major carp, Cirrhinus mrigala (Hamilton, 1822).</title>
        <authorList>
            <person name="Mohindra V."/>
            <person name="Chowdhury L.M."/>
            <person name="Lal K."/>
            <person name="Jena J.K."/>
        </authorList>
    </citation>
    <scope>NUCLEOTIDE SEQUENCE [LARGE SCALE GENOMIC DNA]</scope>
    <source>
        <strain evidence="1">CM1030</strain>
        <tissue evidence="1">Blood</tissue>
    </source>
</reference>
<sequence length="55" mass="6133">MEQDSAGKFLERFLEEFPNPLGTEDLLPVSPLSRKVTMQEVKGESLDLGLRLLSA</sequence>
<proteinExistence type="predicted"/>
<evidence type="ECO:0000313" key="1">
    <source>
        <dbReference type="EMBL" id="KAL0193981.1"/>
    </source>
</evidence>
<dbReference type="EMBL" id="JAMKFB020000005">
    <property type="protein sequence ID" value="KAL0193981.1"/>
    <property type="molecule type" value="Genomic_DNA"/>
</dbReference>
<accession>A0ABD0R8B0</accession>
<protein>
    <submittedName>
        <fullName evidence="1">Uncharacterized protein</fullName>
    </submittedName>
</protein>
<gene>
    <name evidence="1" type="ORF">M9458_012277</name>
</gene>
<keyword evidence="2" id="KW-1185">Reference proteome</keyword>
<dbReference type="Proteomes" id="UP001529510">
    <property type="component" value="Unassembled WGS sequence"/>
</dbReference>
<organism evidence="1 2">
    <name type="scientific">Cirrhinus mrigala</name>
    <name type="common">Mrigala</name>
    <dbReference type="NCBI Taxonomy" id="683832"/>
    <lineage>
        <taxon>Eukaryota</taxon>
        <taxon>Metazoa</taxon>
        <taxon>Chordata</taxon>
        <taxon>Craniata</taxon>
        <taxon>Vertebrata</taxon>
        <taxon>Euteleostomi</taxon>
        <taxon>Actinopterygii</taxon>
        <taxon>Neopterygii</taxon>
        <taxon>Teleostei</taxon>
        <taxon>Ostariophysi</taxon>
        <taxon>Cypriniformes</taxon>
        <taxon>Cyprinidae</taxon>
        <taxon>Labeoninae</taxon>
        <taxon>Labeonini</taxon>
        <taxon>Cirrhinus</taxon>
    </lineage>
</organism>
<name>A0ABD0R8B0_CIRMR</name>
<comment type="caution">
    <text evidence="1">The sequence shown here is derived from an EMBL/GenBank/DDBJ whole genome shotgun (WGS) entry which is preliminary data.</text>
</comment>
<feature type="non-terminal residue" evidence="1">
    <location>
        <position position="55"/>
    </location>
</feature>
<evidence type="ECO:0000313" key="2">
    <source>
        <dbReference type="Proteomes" id="UP001529510"/>
    </source>
</evidence>
<dbReference type="AlphaFoldDB" id="A0ABD0R8B0"/>